<name>A0A8T2JJ09_9PIPI</name>
<sequence>MDDVGGDFCGNSVGTGPFPGKIKPFSQKTGKFAGKNNKKSLLDYIEDPSRNDPLVGLHYVVEVRLLNNNKSVYKCTLCHVKGEIASMMEHLTGWQHLKVFMVKEYSHILQEVQRKKLQKHEFNKYLRKRAAEIEKKESVRCIKVEYVNTTEKIGNIDFWNTQIYDQYLPYYKQQKIKDPSDRRQIALHYLEKFRISSRTEANEVLNLTEYLNKLLENFFIKSGGENMEQDSAYHSATDKNSCEYPLRSGPESRKRKASWTYNEPHTSSTYVYPYGKVQYPGVAQCSAATKTFFQASSFPEPSYNPYTSEILPKSTSQITHSSVEEHCKKQNANYQDYCLDPEVTHADAKPVNSNVPSSVDPSGSDAESCLLKTSVNSNLKEQSSETEISSSTSGKALRTLSPDTLQLLKGKDLNTVIKILKTISPFYPALQEVNIEMFAQVLHHAGALD</sequence>
<evidence type="ECO:0000313" key="3">
    <source>
        <dbReference type="Proteomes" id="UP000812440"/>
    </source>
</evidence>
<proteinExistence type="predicted"/>
<keyword evidence="3" id="KW-1185">Reference proteome</keyword>
<evidence type="ECO:0000256" key="1">
    <source>
        <dbReference type="SAM" id="MobiDB-lite"/>
    </source>
</evidence>
<dbReference type="Proteomes" id="UP000812440">
    <property type="component" value="Chromosome 6"/>
</dbReference>
<dbReference type="AlphaFoldDB" id="A0A8T2JJ09"/>
<protein>
    <submittedName>
        <fullName evidence="2">Uncharacterized protein</fullName>
    </submittedName>
</protein>
<feature type="region of interest" description="Disordered" evidence="1">
    <location>
        <begin position="230"/>
        <end position="249"/>
    </location>
</feature>
<dbReference type="EMBL" id="JAACNH010000005">
    <property type="protein sequence ID" value="KAG8442601.1"/>
    <property type="molecule type" value="Genomic_DNA"/>
</dbReference>
<accession>A0A8T2JJ09</accession>
<dbReference type="EMBL" id="JAACNH010000005">
    <property type="protein sequence ID" value="KAG8442602.1"/>
    <property type="molecule type" value="Genomic_DNA"/>
</dbReference>
<dbReference type="OrthoDB" id="9907671at2759"/>
<reference evidence="2" key="1">
    <citation type="thesis" date="2020" institute="ProQuest LLC" country="789 East Eisenhower Parkway, Ann Arbor, MI, USA">
        <title>Comparative Genomics and Chromosome Evolution.</title>
        <authorList>
            <person name="Mudd A.B."/>
        </authorList>
    </citation>
    <scope>NUCLEOTIDE SEQUENCE</scope>
    <source>
        <strain evidence="2">Female2</strain>
        <tissue evidence="2">Blood</tissue>
    </source>
</reference>
<comment type="caution">
    <text evidence="2">The sequence shown here is derived from an EMBL/GenBank/DDBJ whole genome shotgun (WGS) entry which is preliminary data.</text>
</comment>
<gene>
    <name evidence="2" type="ORF">GDO86_011406</name>
</gene>
<organism evidence="2 3">
    <name type="scientific">Hymenochirus boettgeri</name>
    <name type="common">Congo dwarf clawed frog</name>
    <dbReference type="NCBI Taxonomy" id="247094"/>
    <lineage>
        <taxon>Eukaryota</taxon>
        <taxon>Metazoa</taxon>
        <taxon>Chordata</taxon>
        <taxon>Craniata</taxon>
        <taxon>Vertebrata</taxon>
        <taxon>Euteleostomi</taxon>
        <taxon>Amphibia</taxon>
        <taxon>Batrachia</taxon>
        <taxon>Anura</taxon>
        <taxon>Pipoidea</taxon>
        <taxon>Pipidae</taxon>
        <taxon>Pipinae</taxon>
        <taxon>Hymenochirus</taxon>
    </lineage>
</organism>
<evidence type="ECO:0000313" key="2">
    <source>
        <dbReference type="EMBL" id="KAG8442601.1"/>
    </source>
</evidence>